<dbReference type="Proteomes" id="UP000617681">
    <property type="component" value="Chromosome"/>
</dbReference>
<reference evidence="1 3" key="1">
    <citation type="submission" date="2020-12" db="EMBL/GenBank/DDBJ databases">
        <title>FDA dAtabase for Regulatory Grade micrObial Sequences (FDA-ARGOS): Supporting development and validation of Infectious Disease Dx tests.</title>
        <authorList>
            <person name="Sproer C."/>
            <person name="Gronow S."/>
            <person name="Severitt S."/>
            <person name="Schroder I."/>
            <person name="Tallon L."/>
            <person name="Sadzewicz L."/>
            <person name="Zhao X."/>
            <person name="Boylan J."/>
            <person name="Ott S."/>
            <person name="Bowen H."/>
            <person name="Vavikolanu K."/>
            <person name="Mehta A."/>
            <person name="Aluvathingal J."/>
            <person name="Nadendla S."/>
            <person name="Lowell S."/>
            <person name="Myers T."/>
            <person name="Yan Y."/>
            <person name="Sichtig H."/>
        </authorList>
    </citation>
    <scope>NUCLEOTIDE SEQUENCE [LARGE SCALE GENOMIC DNA]</scope>
    <source>
        <strain evidence="1 3">FDAARGOS_1053</strain>
        <strain evidence="2">FDAARGOS_1191</strain>
    </source>
</reference>
<dbReference type="RefSeq" id="WP_005390290.1">
    <property type="nucleotide sequence ID" value="NZ_CP066007.1"/>
</dbReference>
<accession>A0A7T4EFA2</accession>
<organism evidence="1 3">
    <name type="scientific">Corynebacterium glucuronolyticum</name>
    <dbReference type="NCBI Taxonomy" id="39791"/>
    <lineage>
        <taxon>Bacteria</taxon>
        <taxon>Bacillati</taxon>
        <taxon>Actinomycetota</taxon>
        <taxon>Actinomycetes</taxon>
        <taxon>Mycobacteriales</taxon>
        <taxon>Corynebacteriaceae</taxon>
        <taxon>Corynebacterium</taxon>
    </lineage>
</organism>
<dbReference type="AlphaFoldDB" id="A0A7T4EFA2"/>
<dbReference type="InterPro" id="IPR021456">
    <property type="entry name" value="DUF3107"/>
</dbReference>
<evidence type="ECO:0000313" key="1">
    <source>
        <dbReference type="EMBL" id="QQB46283.1"/>
    </source>
</evidence>
<sequence length="74" mass="8294">MNIKIGFKDSARELAFNTDEEKASVEERLRNALKNDEATVEFTDAKGRQFIVRQSSVAYVEIGAETNRPVGFAN</sequence>
<dbReference type="Proteomes" id="UP000596145">
    <property type="component" value="Chromosome"/>
</dbReference>
<dbReference type="OrthoDB" id="3268468at2"/>
<proteinExistence type="predicted"/>
<dbReference type="EMBL" id="CP066007">
    <property type="protein sequence ID" value="QQB46283.1"/>
    <property type="molecule type" value="Genomic_DNA"/>
</dbReference>
<dbReference type="GeneID" id="92759429"/>
<gene>
    <name evidence="1" type="ORF">I6I10_12750</name>
    <name evidence="2" type="ORF">I6J21_03610</name>
</gene>
<evidence type="ECO:0000313" key="2">
    <source>
        <dbReference type="EMBL" id="QRP71249.1"/>
    </source>
</evidence>
<dbReference type="EMBL" id="CP069534">
    <property type="protein sequence ID" value="QRP71249.1"/>
    <property type="molecule type" value="Genomic_DNA"/>
</dbReference>
<dbReference type="Pfam" id="PF11305">
    <property type="entry name" value="DUF3107"/>
    <property type="match status" value="1"/>
</dbReference>
<protein>
    <submittedName>
        <fullName evidence="1">DUF3107 domain-containing protein</fullName>
    </submittedName>
</protein>
<evidence type="ECO:0000313" key="3">
    <source>
        <dbReference type="Proteomes" id="UP000596145"/>
    </source>
</evidence>
<name>A0A7T4EFA2_9CORY</name>